<accession>A0A0U4CAN3</accession>
<name>A0A0U4CAN3_9ACTN</name>
<evidence type="ECO:0000313" key="3">
    <source>
        <dbReference type="Proteomes" id="UP000067689"/>
    </source>
</evidence>
<evidence type="ECO:0000256" key="1">
    <source>
        <dbReference type="SAM" id="MobiDB-lite"/>
    </source>
</evidence>
<dbReference type="RefSeq" id="WP_067857536.1">
    <property type="nucleotide sequence ID" value="NZ_CP011502.1"/>
</dbReference>
<feature type="compositionally biased region" description="Gly residues" evidence="1">
    <location>
        <begin position="167"/>
        <end position="190"/>
    </location>
</feature>
<dbReference type="PANTHER" id="PTHR39338">
    <property type="entry name" value="BLL5662 PROTEIN-RELATED"/>
    <property type="match status" value="1"/>
</dbReference>
<sequence length="493" mass="52159">MDDVSGTAAVGEDLAGRLVAFATALRSKGMQVGTSEVVDAGQVATVLGLEDRALLREGLASALVRRGGQREVFDMTFDLFFPTGVGASASVAEHDGPLDTEDLRDLLVMALADGDLRTLEQLAELAVDALGTVGTPGTGSTGWSAFQTLDRMAPQTAIARALALRGAGGEGASGQGQGGSGPGRGPGGAQGPAAQSGDGDVDATPFTDRLERDEVRRLVEAFRQMVASEARRRTAESRGRDTILRHAVRSTSEHVDFLSANRQQLEELRVAVGPLSRRLATRLSARRRASQRGRIDVRRTMRKALSTGGVPIVPVHARPHPGRPELVLLCDVSGSVAGFSAFTMLLVRALSDQFSKVRVFAFVNATAEVTDIVKDGGDLAARIAAEARVTSWHGSSDYGEAFADFAEHHLDAVGPRTSVLVLGDARNNNQPLGLPALAAVADRARRTFWLNPEHPTRWGLGDSVAPEYAQVVPMHACSTIAQLEAFVGRLLPT</sequence>
<dbReference type="InterPro" id="IPR036465">
    <property type="entry name" value="vWFA_dom_sf"/>
</dbReference>
<dbReference type="PATRIC" id="fig|2041.4.peg.1906"/>
<proteinExistence type="predicted"/>
<dbReference type="InterPro" id="IPR008912">
    <property type="entry name" value="Uncharacterised_CoxE"/>
</dbReference>
<dbReference type="STRING" id="2041.AERYTH_09115"/>
<dbReference type="Pfam" id="PF05762">
    <property type="entry name" value="VWA_CoxE"/>
    <property type="match status" value="1"/>
</dbReference>
<dbReference type="PIRSF" id="PIRSF010256">
    <property type="entry name" value="CoxE_vWa"/>
    <property type="match status" value="1"/>
</dbReference>
<dbReference type="InterPro" id="IPR011195">
    <property type="entry name" value="UCP010256"/>
</dbReference>
<organism evidence="2 3">
    <name type="scientific">Aeromicrobium erythreum</name>
    <dbReference type="NCBI Taxonomy" id="2041"/>
    <lineage>
        <taxon>Bacteria</taxon>
        <taxon>Bacillati</taxon>
        <taxon>Actinomycetota</taxon>
        <taxon>Actinomycetes</taxon>
        <taxon>Propionibacteriales</taxon>
        <taxon>Nocardioidaceae</taxon>
        <taxon>Aeromicrobium</taxon>
    </lineage>
</organism>
<dbReference type="KEGG" id="aer:AERYTH_09115"/>
<protein>
    <submittedName>
        <fullName evidence="2">von Willebrand factor A</fullName>
    </submittedName>
</protein>
<evidence type="ECO:0000313" key="2">
    <source>
        <dbReference type="EMBL" id="ALX04846.1"/>
    </source>
</evidence>
<dbReference type="EMBL" id="CP011502">
    <property type="protein sequence ID" value="ALX04846.1"/>
    <property type="molecule type" value="Genomic_DNA"/>
</dbReference>
<reference evidence="2 3" key="1">
    <citation type="journal article" date="1991" name="Int. J. Syst. Bacteriol.">
        <title>Description of the erythromycin-producing bacterium Arthrobacter sp. strain NRRL B-3381 as Aeromicrobium erythreum gen. nov., sp. nov.</title>
        <authorList>
            <person name="Miller E.S."/>
            <person name="Woese C.R."/>
            <person name="Brenner S."/>
        </authorList>
    </citation>
    <scope>NUCLEOTIDE SEQUENCE [LARGE SCALE GENOMIC DNA]</scope>
    <source>
        <strain evidence="2 3">AR18</strain>
    </source>
</reference>
<dbReference type="AlphaFoldDB" id="A0A0U4CAN3"/>
<dbReference type="Proteomes" id="UP000067689">
    <property type="component" value="Chromosome"/>
</dbReference>
<gene>
    <name evidence="2" type="ORF">AERYTH_09115</name>
</gene>
<dbReference type="PANTHER" id="PTHR39338:SF5">
    <property type="entry name" value="BLR6139 PROTEIN"/>
    <property type="match status" value="1"/>
</dbReference>
<keyword evidence="3" id="KW-1185">Reference proteome</keyword>
<feature type="region of interest" description="Disordered" evidence="1">
    <location>
        <begin position="167"/>
        <end position="209"/>
    </location>
</feature>
<dbReference type="SUPFAM" id="SSF53300">
    <property type="entry name" value="vWA-like"/>
    <property type="match status" value="1"/>
</dbReference>